<evidence type="ECO:0000256" key="2">
    <source>
        <dbReference type="ARBA" id="ARBA00023015"/>
    </source>
</evidence>
<dbReference type="Proteomes" id="UP000549052">
    <property type="component" value="Unassembled WGS sequence"/>
</dbReference>
<dbReference type="GO" id="GO:0032993">
    <property type="term" value="C:protein-DNA complex"/>
    <property type="evidence" value="ECO:0007669"/>
    <property type="project" value="TreeGrafter"/>
</dbReference>
<dbReference type="CDD" id="cd08451">
    <property type="entry name" value="PBP2_BudR"/>
    <property type="match status" value="1"/>
</dbReference>
<name>A0A839EHS2_9HYPH</name>
<keyword evidence="3 6" id="KW-0238">DNA-binding</keyword>
<evidence type="ECO:0000313" key="7">
    <source>
        <dbReference type="Proteomes" id="UP000549052"/>
    </source>
</evidence>
<evidence type="ECO:0000259" key="5">
    <source>
        <dbReference type="PROSITE" id="PS50931"/>
    </source>
</evidence>
<dbReference type="InterPro" id="IPR037410">
    <property type="entry name" value="BudR_PBP2"/>
</dbReference>
<comment type="caution">
    <text evidence="6">The sequence shown here is derived from an EMBL/GenBank/DDBJ whole genome shotgun (WGS) entry which is preliminary data.</text>
</comment>
<dbReference type="PRINTS" id="PR00039">
    <property type="entry name" value="HTHLYSR"/>
</dbReference>
<dbReference type="InterPro" id="IPR036388">
    <property type="entry name" value="WH-like_DNA-bd_sf"/>
</dbReference>
<dbReference type="InterPro" id="IPR000847">
    <property type="entry name" value="LysR_HTH_N"/>
</dbReference>
<keyword evidence="4" id="KW-0804">Transcription</keyword>
<gene>
    <name evidence="6" type="ORF">FHW16_001590</name>
</gene>
<dbReference type="InterPro" id="IPR036390">
    <property type="entry name" value="WH_DNA-bd_sf"/>
</dbReference>
<dbReference type="RefSeq" id="WP_182548504.1">
    <property type="nucleotide sequence ID" value="NZ_JACGXN010000001.1"/>
</dbReference>
<reference evidence="6 7" key="1">
    <citation type="submission" date="2020-07" db="EMBL/GenBank/DDBJ databases">
        <title>Genomic Encyclopedia of Type Strains, Phase IV (KMG-V): Genome sequencing to study the core and pangenomes of soil and plant-associated prokaryotes.</title>
        <authorList>
            <person name="Whitman W."/>
        </authorList>
    </citation>
    <scope>NUCLEOTIDE SEQUENCE [LARGE SCALE GENOMIC DNA]</scope>
    <source>
        <strain evidence="6 7">AN3</strain>
    </source>
</reference>
<dbReference type="Pfam" id="PF00126">
    <property type="entry name" value="HTH_1"/>
    <property type="match status" value="1"/>
</dbReference>
<dbReference type="Pfam" id="PF03466">
    <property type="entry name" value="LysR_substrate"/>
    <property type="match status" value="1"/>
</dbReference>
<proteinExistence type="inferred from homology"/>
<dbReference type="InterPro" id="IPR005119">
    <property type="entry name" value="LysR_subst-bd"/>
</dbReference>
<keyword evidence="7" id="KW-1185">Reference proteome</keyword>
<protein>
    <submittedName>
        <fullName evidence="6">DNA-binding transcriptional LysR family regulator</fullName>
    </submittedName>
</protein>
<dbReference type="PROSITE" id="PS50931">
    <property type="entry name" value="HTH_LYSR"/>
    <property type="match status" value="1"/>
</dbReference>
<evidence type="ECO:0000313" key="6">
    <source>
        <dbReference type="EMBL" id="MBA8877908.1"/>
    </source>
</evidence>
<dbReference type="Gene3D" id="3.40.190.10">
    <property type="entry name" value="Periplasmic binding protein-like II"/>
    <property type="match status" value="2"/>
</dbReference>
<accession>A0A839EHS2</accession>
<dbReference type="AlphaFoldDB" id="A0A839EHS2"/>
<dbReference type="SUPFAM" id="SSF53850">
    <property type="entry name" value="Periplasmic binding protein-like II"/>
    <property type="match status" value="1"/>
</dbReference>
<dbReference type="FunFam" id="1.10.10.10:FF:000001">
    <property type="entry name" value="LysR family transcriptional regulator"/>
    <property type="match status" value="1"/>
</dbReference>
<dbReference type="SUPFAM" id="SSF46785">
    <property type="entry name" value="Winged helix' DNA-binding domain"/>
    <property type="match status" value="1"/>
</dbReference>
<feature type="domain" description="HTH lysR-type" evidence="5">
    <location>
        <begin position="4"/>
        <end position="61"/>
    </location>
</feature>
<dbReference type="Gene3D" id="1.10.10.10">
    <property type="entry name" value="Winged helix-like DNA-binding domain superfamily/Winged helix DNA-binding domain"/>
    <property type="match status" value="1"/>
</dbReference>
<organism evidence="6 7">
    <name type="scientific">Phyllobacterium myrsinacearum</name>
    <dbReference type="NCBI Taxonomy" id="28101"/>
    <lineage>
        <taxon>Bacteria</taxon>
        <taxon>Pseudomonadati</taxon>
        <taxon>Pseudomonadota</taxon>
        <taxon>Alphaproteobacteria</taxon>
        <taxon>Hyphomicrobiales</taxon>
        <taxon>Phyllobacteriaceae</taxon>
        <taxon>Phyllobacterium</taxon>
    </lineage>
</organism>
<dbReference type="EMBL" id="JACGXN010000001">
    <property type="protein sequence ID" value="MBA8877908.1"/>
    <property type="molecule type" value="Genomic_DNA"/>
</dbReference>
<dbReference type="PANTHER" id="PTHR30346:SF30">
    <property type="entry name" value="SMALL NEUTRAL PROTEASE REGULATORY PROTEIN"/>
    <property type="match status" value="1"/>
</dbReference>
<evidence type="ECO:0000256" key="3">
    <source>
        <dbReference type="ARBA" id="ARBA00023125"/>
    </source>
</evidence>
<sequence>MTLIDLRRLRAFIVLAEEGHVTRAAERLGIQQPPLTRLLQGLEAELGVLLMHRLPRGVQLTEAGKVLLEEARIILARADGVTDLVHRAARGELGSLAVGFTSSAALHPFVPKALRAFRESLPHVSVTLEEAGTAELVDALMHERLDAAFIRSPVGRTPGLRIDALLEEPMLVALPVGHRFAIDTRSRLLLTELATEPFILYRRTAGPGLYDTILTACREAGFSPVVAQEAPRLTATLSLVAAGYGISLVPASMQRLGGEDIVYRAVAGSSKLIAPLLLAMRQSHPAPALAQLRGLVQRMVVSQRAIT</sequence>
<keyword evidence="2" id="KW-0805">Transcription regulation</keyword>
<evidence type="ECO:0000256" key="4">
    <source>
        <dbReference type="ARBA" id="ARBA00023163"/>
    </source>
</evidence>
<comment type="similarity">
    <text evidence="1">Belongs to the LysR transcriptional regulatory family.</text>
</comment>
<dbReference type="GO" id="GO:0003700">
    <property type="term" value="F:DNA-binding transcription factor activity"/>
    <property type="evidence" value="ECO:0007669"/>
    <property type="project" value="InterPro"/>
</dbReference>
<evidence type="ECO:0000256" key="1">
    <source>
        <dbReference type="ARBA" id="ARBA00009437"/>
    </source>
</evidence>
<dbReference type="GO" id="GO:0003677">
    <property type="term" value="F:DNA binding"/>
    <property type="evidence" value="ECO:0007669"/>
    <property type="project" value="UniProtKB-KW"/>
</dbReference>
<dbReference type="PANTHER" id="PTHR30346">
    <property type="entry name" value="TRANSCRIPTIONAL DUAL REGULATOR HCAR-RELATED"/>
    <property type="match status" value="1"/>
</dbReference>